<keyword evidence="1" id="KW-0472">Membrane</keyword>
<proteinExistence type="predicted"/>
<comment type="caution">
    <text evidence="2">The sequence shown here is derived from an EMBL/GenBank/DDBJ whole genome shotgun (WGS) entry which is preliminary data.</text>
</comment>
<dbReference type="Proteomes" id="UP000751190">
    <property type="component" value="Unassembled WGS sequence"/>
</dbReference>
<dbReference type="AlphaFoldDB" id="A0A8J5X599"/>
<evidence type="ECO:0000256" key="1">
    <source>
        <dbReference type="SAM" id="Phobius"/>
    </source>
</evidence>
<protein>
    <submittedName>
        <fullName evidence="2">Uncharacterized protein</fullName>
    </submittedName>
</protein>
<accession>A0A8J5X599</accession>
<keyword evidence="1" id="KW-1133">Transmembrane helix</keyword>
<keyword evidence="3" id="KW-1185">Reference proteome</keyword>
<gene>
    <name evidence="2" type="ORF">KFE25_003175</name>
</gene>
<organism evidence="2 3">
    <name type="scientific">Diacronema lutheri</name>
    <name type="common">Unicellular marine alga</name>
    <name type="synonym">Monochrysis lutheri</name>
    <dbReference type="NCBI Taxonomy" id="2081491"/>
    <lineage>
        <taxon>Eukaryota</taxon>
        <taxon>Haptista</taxon>
        <taxon>Haptophyta</taxon>
        <taxon>Pavlovophyceae</taxon>
        <taxon>Pavlovales</taxon>
        <taxon>Pavlovaceae</taxon>
        <taxon>Diacronema</taxon>
    </lineage>
</organism>
<dbReference type="EMBL" id="JAGTXO010000038">
    <property type="protein sequence ID" value="KAG8459723.1"/>
    <property type="molecule type" value="Genomic_DNA"/>
</dbReference>
<reference evidence="2" key="1">
    <citation type="submission" date="2021-05" db="EMBL/GenBank/DDBJ databases">
        <title>The genome of the haptophyte Pavlova lutheri (Diacronema luteri, Pavlovales) - a model for lipid biosynthesis in eukaryotic algae.</title>
        <authorList>
            <person name="Hulatt C.J."/>
            <person name="Posewitz M.C."/>
        </authorList>
    </citation>
    <scope>NUCLEOTIDE SEQUENCE</scope>
    <source>
        <strain evidence="2">NIVA-4/92</strain>
    </source>
</reference>
<keyword evidence="1" id="KW-0812">Transmembrane</keyword>
<name>A0A8J5X599_DIALT</name>
<sequence>MCGALGLLPTRRTLDAVQLARARGSHAVGMLLSSSAQPGVRVETAPEWHSHGVLVFSSLYIVFELLLAFVVLVSLALCCCVNRGFQALTTRHVDSA</sequence>
<feature type="transmembrane region" description="Helical" evidence="1">
    <location>
        <begin position="59"/>
        <end position="81"/>
    </location>
</feature>
<evidence type="ECO:0000313" key="3">
    <source>
        <dbReference type="Proteomes" id="UP000751190"/>
    </source>
</evidence>
<evidence type="ECO:0000313" key="2">
    <source>
        <dbReference type="EMBL" id="KAG8459723.1"/>
    </source>
</evidence>